<comment type="caution">
    <text evidence="9">The sequence shown here is derived from an EMBL/GenBank/DDBJ whole genome shotgun (WGS) entry which is preliminary data.</text>
</comment>
<comment type="subcellular location">
    <subcellularLocation>
        <location evidence="1">Cytoplasmic vesicle membrane</location>
    </subcellularLocation>
    <subcellularLocation>
        <location evidence="2">Endomembrane system</location>
        <topology evidence="2">Peripheral membrane protein</topology>
    </subcellularLocation>
    <subcellularLocation>
        <location evidence="6">Synapse</location>
    </subcellularLocation>
</comment>
<dbReference type="Pfam" id="PF07534">
    <property type="entry name" value="TLD"/>
    <property type="match status" value="1"/>
</dbReference>
<reference evidence="9 10" key="1">
    <citation type="submission" date="2022-05" db="EMBL/GenBank/DDBJ databases">
        <authorList>
            <consortium name="Genoscope - CEA"/>
            <person name="William W."/>
        </authorList>
    </citation>
    <scope>NUCLEOTIDE SEQUENCE [LARGE SCALE GENOMIC DNA]</scope>
</reference>
<keyword evidence="10" id="KW-1185">Reference proteome</keyword>
<dbReference type="InterPro" id="IPR035969">
    <property type="entry name" value="Rab-GAP_TBC_sf"/>
</dbReference>
<dbReference type="Proteomes" id="UP001159405">
    <property type="component" value="Unassembled WGS sequence"/>
</dbReference>
<evidence type="ECO:0000256" key="7">
    <source>
        <dbReference type="SAM" id="MobiDB-lite"/>
    </source>
</evidence>
<evidence type="ECO:0000256" key="1">
    <source>
        <dbReference type="ARBA" id="ARBA00004156"/>
    </source>
</evidence>
<evidence type="ECO:0000256" key="2">
    <source>
        <dbReference type="ARBA" id="ARBA00004184"/>
    </source>
</evidence>
<dbReference type="PROSITE" id="PS51886">
    <property type="entry name" value="TLDC"/>
    <property type="match status" value="1"/>
</dbReference>
<proteinExistence type="predicted"/>
<dbReference type="Pfam" id="PF00566">
    <property type="entry name" value="RabGAP-TBC"/>
    <property type="match status" value="1"/>
</dbReference>
<sequence length="786" mass="90207">MELCEVSTPYFSQWVQSSLESRKLYREDSRTSKTSRRASRTSRSSTSSIGPYYNKGKYSEDEFKETLQKWLEYPEHDETDKLKKLIRQGVLLQLRPQLWKDASGGADIILNSPHYYEEMIDDMGIQVPSSIPSTIFNGKRNVPTYHLSSDGEKTCLKILYILSHMHPDVQFAPLVPPLTSLFLHFMDENLCYACMSALVNSRRSMLDQSQRAYAVMAKTFQDSLKSYFMASYKQLKEFSETEEKIPKNTILIPDWLMWMFHYIDFWTLVYVVDSFLVQGPKVLIRVGLIVFSQFAKFIDKEAETSENNNLEDLFKEFAALMPLRGYKLLQTAFRIRGLSRKRLEKLKSNNISLLENGMLNIPQQGWNSLHLLTLFTVKGSNLLTKQEWELLSSWLPDRLRIRKPVCLFTTDSDGCSIRTLYNKCEADDETILLVKSSVGEIIGAFVTMSWSERNSGPKTLTYFGTGESFVFRLSPRPIRYLWSGLLEDGSKTTDLFMAGDDKSLMVGGGGGDHAIWLDNELCRGHSGPGQTFKNEQLTETSDFLCTRVEVLVESFMPHEKVIIRPRDKPWMTGQIPKAVQKRDRLLKTYSKSVNHRPTSWDCYRVQRNLVVSLVRKAKINYNTKTNQALLDPAISSKKWWCITKSIYGNKCYSAILAFFEGDFFISDPKGKKVNVFNDYFASQATVPNSYSAEIPFLPRWSSDCLSVITADEEMVRNLMSSVNISKATGYHGISDKIIIHFNFSFLNAIGFFYKFQSGFLPGDSNVMQLVYILFTKCMRPLRKAAR</sequence>
<dbReference type="Gene3D" id="1.10.472.80">
    <property type="entry name" value="Ypt/Rab-GAP domain of gyp1p, domain 3"/>
    <property type="match status" value="1"/>
</dbReference>
<feature type="region of interest" description="Disordered" evidence="7">
    <location>
        <begin position="25"/>
        <end position="51"/>
    </location>
</feature>
<evidence type="ECO:0000259" key="8">
    <source>
        <dbReference type="PROSITE" id="PS51886"/>
    </source>
</evidence>
<evidence type="ECO:0000256" key="4">
    <source>
        <dbReference type="ARBA" id="ARBA00023136"/>
    </source>
</evidence>
<dbReference type="InterPro" id="IPR006571">
    <property type="entry name" value="TLDc_dom"/>
</dbReference>
<keyword evidence="5" id="KW-0968">Cytoplasmic vesicle</keyword>
<dbReference type="EMBL" id="CALNXK010000311">
    <property type="protein sequence ID" value="CAH3181973.1"/>
    <property type="molecule type" value="Genomic_DNA"/>
</dbReference>
<dbReference type="PANTHER" id="PTHR23354">
    <property type="entry name" value="NUCLEOLAR PROTEIN 7/ESTROGEN RECEPTOR COACTIVATOR-RELATED"/>
    <property type="match status" value="1"/>
</dbReference>
<organism evidence="9 10">
    <name type="scientific">Porites lobata</name>
    <dbReference type="NCBI Taxonomy" id="104759"/>
    <lineage>
        <taxon>Eukaryota</taxon>
        <taxon>Metazoa</taxon>
        <taxon>Cnidaria</taxon>
        <taxon>Anthozoa</taxon>
        <taxon>Hexacorallia</taxon>
        <taxon>Scleractinia</taxon>
        <taxon>Fungiina</taxon>
        <taxon>Poritidae</taxon>
        <taxon>Porites</taxon>
    </lineage>
</organism>
<keyword evidence="3" id="KW-0770">Synapse</keyword>
<accession>A0ABN8RS79</accession>
<evidence type="ECO:0000256" key="6">
    <source>
        <dbReference type="ARBA" id="ARBA00034103"/>
    </source>
</evidence>
<dbReference type="PANTHER" id="PTHR23354:SF122">
    <property type="entry name" value="GTPASE-ACTIVATING PROTEIN SKYWALKER"/>
    <property type="match status" value="1"/>
</dbReference>
<evidence type="ECO:0000256" key="5">
    <source>
        <dbReference type="ARBA" id="ARBA00023329"/>
    </source>
</evidence>
<dbReference type="SMART" id="SM00164">
    <property type="entry name" value="TBC"/>
    <property type="match status" value="1"/>
</dbReference>
<name>A0ABN8RS79_9CNID</name>
<gene>
    <name evidence="9" type="ORF">PLOB_00026321</name>
</gene>
<keyword evidence="4" id="KW-0472">Membrane</keyword>
<feature type="domain" description="TLDc" evidence="8">
    <location>
        <begin position="381"/>
        <end position="554"/>
    </location>
</feature>
<evidence type="ECO:0000313" key="9">
    <source>
        <dbReference type="EMBL" id="CAH3181973.1"/>
    </source>
</evidence>
<protein>
    <recommendedName>
        <fullName evidence="8">TLDc domain-containing protein</fullName>
    </recommendedName>
</protein>
<evidence type="ECO:0000256" key="3">
    <source>
        <dbReference type="ARBA" id="ARBA00023018"/>
    </source>
</evidence>
<dbReference type="SUPFAM" id="SSF47923">
    <property type="entry name" value="Ypt/Rab-GAP domain of gyp1p"/>
    <property type="match status" value="1"/>
</dbReference>
<dbReference type="InterPro" id="IPR000195">
    <property type="entry name" value="Rab-GAP-TBC_dom"/>
</dbReference>
<evidence type="ECO:0000313" key="10">
    <source>
        <dbReference type="Proteomes" id="UP001159405"/>
    </source>
</evidence>
<dbReference type="SMART" id="SM00584">
    <property type="entry name" value="TLDc"/>
    <property type="match status" value="1"/>
</dbReference>